<dbReference type="EMBL" id="FOCG01000001">
    <property type="protein sequence ID" value="SEM85881.1"/>
    <property type="molecule type" value="Genomic_DNA"/>
</dbReference>
<feature type="domain" description="Flavin reductase like" evidence="2">
    <location>
        <begin position="20"/>
        <end position="166"/>
    </location>
</feature>
<organism evidence="3 4">
    <name type="scientific">Hydrogenoanaerobacterium saccharovorans</name>
    <dbReference type="NCBI Taxonomy" id="474960"/>
    <lineage>
        <taxon>Bacteria</taxon>
        <taxon>Bacillati</taxon>
        <taxon>Bacillota</taxon>
        <taxon>Clostridia</taxon>
        <taxon>Eubacteriales</taxon>
        <taxon>Oscillospiraceae</taxon>
        <taxon>Hydrogenoanaerobacterium</taxon>
    </lineage>
</organism>
<dbReference type="AlphaFoldDB" id="A0A1H8BSK7"/>
<dbReference type="InterPro" id="IPR012349">
    <property type="entry name" value="Split_barrel_FMN-bd"/>
</dbReference>
<reference evidence="3 4" key="1">
    <citation type="submission" date="2016-10" db="EMBL/GenBank/DDBJ databases">
        <authorList>
            <person name="de Groot N.N."/>
        </authorList>
    </citation>
    <scope>NUCLEOTIDE SEQUENCE [LARGE SCALE GENOMIC DNA]</scope>
    <source>
        <strain evidence="3 4">CGMCC 1.5070</strain>
    </source>
</reference>
<evidence type="ECO:0000313" key="4">
    <source>
        <dbReference type="Proteomes" id="UP000199158"/>
    </source>
</evidence>
<dbReference type="STRING" id="474960.SAMN05216180_2076"/>
<evidence type="ECO:0000313" key="3">
    <source>
        <dbReference type="EMBL" id="SEM85881.1"/>
    </source>
</evidence>
<accession>A0A1H8BSK7</accession>
<dbReference type="InterPro" id="IPR052174">
    <property type="entry name" value="Flavoredoxin"/>
</dbReference>
<evidence type="ECO:0000259" key="2">
    <source>
        <dbReference type="Pfam" id="PF01613"/>
    </source>
</evidence>
<protein>
    <submittedName>
        <fullName evidence="3">NADH-FMN oxidoreductase RutF, flavin reductase (DIM6/NTAB) family</fullName>
    </submittedName>
</protein>
<comment type="similarity">
    <text evidence="1">Belongs to the flavoredoxin family.</text>
</comment>
<dbReference type="OrthoDB" id="9791490at2"/>
<proteinExistence type="inferred from homology"/>
<dbReference type="SUPFAM" id="SSF50475">
    <property type="entry name" value="FMN-binding split barrel"/>
    <property type="match status" value="1"/>
</dbReference>
<gene>
    <name evidence="3" type="ORF">SAMN05216180_2076</name>
</gene>
<dbReference type="Pfam" id="PF01613">
    <property type="entry name" value="Flavin_Reduct"/>
    <property type="match status" value="1"/>
</dbReference>
<dbReference type="Proteomes" id="UP000199158">
    <property type="component" value="Unassembled WGS sequence"/>
</dbReference>
<dbReference type="GO" id="GO:0010181">
    <property type="term" value="F:FMN binding"/>
    <property type="evidence" value="ECO:0007669"/>
    <property type="project" value="InterPro"/>
</dbReference>
<dbReference type="GO" id="GO:0016646">
    <property type="term" value="F:oxidoreductase activity, acting on the CH-NH group of donors, NAD or NADP as acceptor"/>
    <property type="evidence" value="ECO:0007669"/>
    <property type="project" value="UniProtKB-ARBA"/>
</dbReference>
<keyword evidence="4" id="KW-1185">Reference proteome</keyword>
<dbReference type="RefSeq" id="WP_092754282.1">
    <property type="nucleotide sequence ID" value="NZ_FOCG01000001.1"/>
</dbReference>
<dbReference type="Gene3D" id="2.30.110.10">
    <property type="entry name" value="Electron Transport, Fmn-binding Protein, Chain A"/>
    <property type="match status" value="1"/>
</dbReference>
<dbReference type="InterPro" id="IPR002563">
    <property type="entry name" value="Flavin_Rdtase-like_dom"/>
</dbReference>
<name>A0A1H8BSK7_9FIRM</name>
<dbReference type="PANTHER" id="PTHR43567">
    <property type="entry name" value="FLAVOREDOXIN-RELATED-RELATED"/>
    <property type="match status" value="1"/>
</dbReference>
<evidence type="ECO:0000256" key="1">
    <source>
        <dbReference type="ARBA" id="ARBA00038054"/>
    </source>
</evidence>
<dbReference type="PANTHER" id="PTHR43567:SF5">
    <property type="entry name" value="HYPOTHETICAL CYTOSOLIC PROTEIN"/>
    <property type="match status" value="1"/>
</dbReference>
<sequence length="168" mass="19205">MAFKVIQPNQMEDNVFDKIKLGMPLLTAESGGKANTMTVNWGQMGYLWNKCVTTIYLRPQRFTLPILEGADGYSLCFMGQKYATEVMFCGRNSGKDVDKIAHCGFTLAHKDGIPYFEEAEMVLLCKKSFGSWMTEENFIDRELVSANYPEKDFHRMFIGEIKEVLVKE</sequence>